<dbReference type="Pfam" id="PF20151">
    <property type="entry name" value="DUF6533"/>
    <property type="match status" value="1"/>
</dbReference>
<dbReference type="EMBL" id="JARKIF010000015">
    <property type="protein sequence ID" value="KAJ7622173.1"/>
    <property type="molecule type" value="Genomic_DNA"/>
</dbReference>
<reference evidence="3" key="1">
    <citation type="submission" date="2023-03" db="EMBL/GenBank/DDBJ databases">
        <title>Massive genome expansion in bonnet fungi (Mycena s.s.) driven by repeated elements and novel gene families across ecological guilds.</title>
        <authorList>
            <consortium name="Lawrence Berkeley National Laboratory"/>
            <person name="Harder C.B."/>
            <person name="Miyauchi S."/>
            <person name="Viragh M."/>
            <person name="Kuo A."/>
            <person name="Thoen E."/>
            <person name="Andreopoulos B."/>
            <person name="Lu D."/>
            <person name="Skrede I."/>
            <person name="Drula E."/>
            <person name="Henrissat B."/>
            <person name="Morin E."/>
            <person name="Kohler A."/>
            <person name="Barry K."/>
            <person name="LaButti K."/>
            <person name="Morin E."/>
            <person name="Salamov A."/>
            <person name="Lipzen A."/>
            <person name="Mereny Z."/>
            <person name="Hegedus B."/>
            <person name="Baldrian P."/>
            <person name="Stursova M."/>
            <person name="Weitz H."/>
            <person name="Taylor A."/>
            <person name="Grigoriev I.V."/>
            <person name="Nagy L.G."/>
            <person name="Martin F."/>
            <person name="Kauserud H."/>
        </authorList>
    </citation>
    <scope>NUCLEOTIDE SEQUENCE</scope>
    <source>
        <strain evidence="3">9284</strain>
    </source>
</reference>
<keyword evidence="1" id="KW-0812">Transmembrane</keyword>
<dbReference type="AlphaFoldDB" id="A0AAD7BIV7"/>
<keyword evidence="1" id="KW-1133">Transmembrane helix</keyword>
<evidence type="ECO:0000313" key="3">
    <source>
        <dbReference type="EMBL" id="KAJ7622173.1"/>
    </source>
</evidence>
<keyword evidence="1" id="KW-0472">Membrane</keyword>
<protein>
    <recommendedName>
        <fullName evidence="2">DUF6533 domain-containing protein</fullName>
    </recommendedName>
</protein>
<feature type="transmembrane region" description="Helical" evidence="1">
    <location>
        <begin position="6"/>
        <end position="25"/>
    </location>
</feature>
<name>A0AAD7BIV7_9AGAR</name>
<gene>
    <name evidence="3" type="ORF">FB45DRAFT_870396</name>
</gene>
<keyword evidence="4" id="KW-1185">Reference proteome</keyword>
<comment type="caution">
    <text evidence="3">The sequence shown here is derived from an EMBL/GenBank/DDBJ whole genome shotgun (WGS) entry which is preliminary data.</text>
</comment>
<evidence type="ECO:0000256" key="1">
    <source>
        <dbReference type="SAM" id="Phobius"/>
    </source>
</evidence>
<proteinExistence type="predicted"/>
<accession>A0AAD7BIV7</accession>
<dbReference type="InterPro" id="IPR045340">
    <property type="entry name" value="DUF6533"/>
</dbReference>
<organism evidence="3 4">
    <name type="scientific">Roridomyces roridus</name>
    <dbReference type="NCBI Taxonomy" id="1738132"/>
    <lineage>
        <taxon>Eukaryota</taxon>
        <taxon>Fungi</taxon>
        <taxon>Dikarya</taxon>
        <taxon>Basidiomycota</taxon>
        <taxon>Agaricomycotina</taxon>
        <taxon>Agaricomycetes</taxon>
        <taxon>Agaricomycetidae</taxon>
        <taxon>Agaricales</taxon>
        <taxon>Marasmiineae</taxon>
        <taxon>Mycenaceae</taxon>
        <taxon>Roridomyces</taxon>
    </lineage>
</organism>
<sequence length="124" mass="14088">MDSSVLWANHALISAAAIFYYDYLLTFSEELKYYQHRRYRQFRNDWNFFALRCAVLDKIALGLDTSFQLCYIYMLSLKVKAINGIRTTIPIVALGLASPIINVAVSNPSPFPQCRLLGSTATAR</sequence>
<evidence type="ECO:0000259" key="2">
    <source>
        <dbReference type="Pfam" id="PF20151"/>
    </source>
</evidence>
<feature type="domain" description="DUF6533" evidence="2">
    <location>
        <begin position="12"/>
        <end position="54"/>
    </location>
</feature>
<dbReference type="Proteomes" id="UP001221142">
    <property type="component" value="Unassembled WGS sequence"/>
</dbReference>
<evidence type="ECO:0000313" key="4">
    <source>
        <dbReference type="Proteomes" id="UP001221142"/>
    </source>
</evidence>